<protein>
    <recommendedName>
        <fullName evidence="2">At1g68980-like TPR repeats domain-containing protein</fullName>
    </recommendedName>
</protein>
<dbReference type="InterPro" id="IPR011990">
    <property type="entry name" value="TPR-like_helical_dom_sf"/>
</dbReference>
<evidence type="ECO:0000313" key="4">
    <source>
        <dbReference type="Proteomes" id="UP000249390"/>
    </source>
</evidence>
<comment type="caution">
    <text evidence="3">The sequence shown here is derived from an EMBL/GenBank/DDBJ whole genome shotgun (WGS) entry which is preliminary data.</text>
</comment>
<name>A0A328DNG1_9ASTE</name>
<dbReference type="InterPro" id="IPR057440">
    <property type="entry name" value="At1g68980-like_TPR"/>
</dbReference>
<dbReference type="Proteomes" id="UP000249390">
    <property type="component" value="Unassembled WGS sequence"/>
</dbReference>
<dbReference type="Pfam" id="PF25245">
    <property type="entry name" value="TPR_At1g68980"/>
    <property type="match status" value="1"/>
</dbReference>
<accession>A0A328DNG1</accession>
<evidence type="ECO:0000259" key="2">
    <source>
        <dbReference type="Pfam" id="PF25245"/>
    </source>
</evidence>
<dbReference type="PANTHER" id="PTHR46598:SF3">
    <property type="entry name" value="OS07G0495300 PROTEIN"/>
    <property type="match status" value="1"/>
</dbReference>
<keyword evidence="4" id="KW-1185">Reference proteome</keyword>
<evidence type="ECO:0000313" key="3">
    <source>
        <dbReference type="EMBL" id="RAL45563.1"/>
    </source>
</evidence>
<dbReference type="PANTHER" id="PTHR46598">
    <property type="entry name" value="BNAC05G43320D PROTEIN"/>
    <property type="match status" value="1"/>
</dbReference>
<comment type="similarity">
    <text evidence="1">Belongs to the PPR family. P subfamily.</text>
</comment>
<gene>
    <name evidence="3" type="ORF">DM860_009427</name>
</gene>
<proteinExistence type="inferred from homology"/>
<evidence type="ECO:0000256" key="1">
    <source>
        <dbReference type="ARBA" id="ARBA00007626"/>
    </source>
</evidence>
<feature type="domain" description="At1g68980-like TPR repeats" evidence="2">
    <location>
        <begin position="80"/>
        <end position="205"/>
    </location>
</feature>
<reference evidence="3 4" key="1">
    <citation type="submission" date="2018-06" db="EMBL/GenBank/DDBJ databases">
        <title>The Genome of Cuscuta australis (Dodder) Provides Insight into the Evolution of Plant Parasitism.</title>
        <authorList>
            <person name="Liu H."/>
        </authorList>
    </citation>
    <scope>NUCLEOTIDE SEQUENCE [LARGE SCALE GENOMIC DNA]</scope>
    <source>
        <strain evidence="4">cv. Yunnan</strain>
        <tissue evidence="3">Vines</tissue>
    </source>
</reference>
<dbReference type="Gene3D" id="1.25.40.10">
    <property type="entry name" value="Tetratricopeptide repeat domain"/>
    <property type="match status" value="2"/>
</dbReference>
<organism evidence="3 4">
    <name type="scientific">Cuscuta australis</name>
    <dbReference type="NCBI Taxonomy" id="267555"/>
    <lineage>
        <taxon>Eukaryota</taxon>
        <taxon>Viridiplantae</taxon>
        <taxon>Streptophyta</taxon>
        <taxon>Embryophyta</taxon>
        <taxon>Tracheophyta</taxon>
        <taxon>Spermatophyta</taxon>
        <taxon>Magnoliopsida</taxon>
        <taxon>eudicotyledons</taxon>
        <taxon>Gunneridae</taxon>
        <taxon>Pentapetalae</taxon>
        <taxon>asterids</taxon>
        <taxon>lamiids</taxon>
        <taxon>Solanales</taxon>
        <taxon>Convolvulaceae</taxon>
        <taxon>Cuscuteae</taxon>
        <taxon>Cuscuta</taxon>
        <taxon>Cuscuta subgen. Grammica</taxon>
        <taxon>Cuscuta sect. Cleistogrammica</taxon>
    </lineage>
</organism>
<dbReference type="EMBL" id="NQVE01000129">
    <property type="protein sequence ID" value="RAL45563.1"/>
    <property type="molecule type" value="Genomic_DNA"/>
</dbReference>
<sequence length="694" mass="79609">MAPELLRKALSHRVLARYYYYYSSPLIPAQKLSSGRNYAVKLGSFYECDKLSETLCSGGDLGSDTKMEKLSWGGSSRDVLLRNLETSLVHHKLDEAWDAYSDFKRLYGFPDRSLVARLVTGLSYSSERSWLRRACDLVISIQEEKSGLLHLDSMAKLTLSLARAQMPIRASKVLRLILLKRRRSLPCNVLQMIFLHLVKTKTGALLASNILVEICDAIRQSDASKPSAAVRFCRKPDTVIFNLVLDACARFGSSIKGQTVIELMARVGVAADAQTIASISSIYETNGMRDEMMELKKHVDRVPSCTPRCHYRQFYESLLSLHFKFDDIDSASELISDMYLPRQVPDERMESEKPCQVPLGGSHHIKNGLTLRVSPHLLEKDTVLHLGTYHRFVTCDKEGRLILTNKALAKLMLQYKRCERIADMSKLLCRIQSTLDSSRNMVDDVVDVCVYLGWLETAHDILDDVDLEGNRLATSSYMSLYDAYNNLKMFKEAALVQKLMRKANDDTKTLTSSGNSDLKNHITREMREEEEKEATSSAAYKLNSSIYFFMKAHMIEDAKRAYKKMQKTKIQPTVTTYANLIRGYFSIGMDREITFLWGDIRRNTEKGLELRDNGLYEMLLLSFLRGGYFERVMEVIGLMMEERGVYLDKWMYKYEFLKFHKDLYRHMGALDARNEVQKKRIAHVNEFKKWAGID</sequence>
<dbReference type="AlphaFoldDB" id="A0A328DNG1"/>